<dbReference type="Pfam" id="PF00291">
    <property type="entry name" value="PALP"/>
    <property type="match status" value="1"/>
</dbReference>
<comment type="cofactor">
    <cofactor evidence="1">
        <name>pyridoxal 5'-phosphate</name>
        <dbReference type="ChEBI" id="CHEBI:597326"/>
    </cofactor>
</comment>
<dbReference type="PANTHER" id="PTHR10314">
    <property type="entry name" value="CYSTATHIONINE BETA-SYNTHASE"/>
    <property type="match status" value="1"/>
</dbReference>
<dbReference type="EMBL" id="JACHIV010000001">
    <property type="protein sequence ID" value="MBB5069123.1"/>
    <property type="molecule type" value="Genomic_DNA"/>
</dbReference>
<feature type="domain" description="Tryptophan synthase beta chain-like PALP" evidence="4">
    <location>
        <begin position="14"/>
        <end position="297"/>
    </location>
</feature>
<dbReference type="EC" id="2.5.1.47" evidence="5"/>
<dbReference type="RefSeq" id="WP_184478849.1">
    <property type="nucleotide sequence ID" value="NZ_JACHIV010000001.1"/>
</dbReference>
<keyword evidence="5" id="KW-0808">Transferase</keyword>
<evidence type="ECO:0000256" key="1">
    <source>
        <dbReference type="ARBA" id="ARBA00001933"/>
    </source>
</evidence>
<dbReference type="Gene3D" id="3.40.50.1100">
    <property type="match status" value="2"/>
</dbReference>
<dbReference type="InterPro" id="IPR001926">
    <property type="entry name" value="TrpB-like_PALP"/>
</dbReference>
<name>A0A840NFU0_9PSEU</name>
<accession>A0A840NFU0</accession>
<protein>
    <submittedName>
        <fullName evidence="5">Cysteine synthase A</fullName>
        <ecNumber evidence="5">2.5.1.47</ecNumber>
    </submittedName>
</protein>
<keyword evidence="2" id="KW-0663">Pyridoxal phosphate</keyword>
<evidence type="ECO:0000313" key="6">
    <source>
        <dbReference type="Proteomes" id="UP000580474"/>
    </source>
</evidence>
<dbReference type="InterPro" id="IPR036052">
    <property type="entry name" value="TrpB-like_PALP_sf"/>
</dbReference>
<gene>
    <name evidence="5" type="ORF">BJ969_002211</name>
</gene>
<feature type="region of interest" description="Disordered" evidence="3">
    <location>
        <begin position="319"/>
        <end position="340"/>
    </location>
</feature>
<dbReference type="SUPFAM" id="SSF53686">
    <property type="entry name" value="Tryptophan synthase beta subunit-like PLP-dependent enzymes"/>
    <property type="match status" value="1"/>
</dbReference>
<keyword evidence="6" id="KW-1185">Reference proteome</keyword>
<dbReference type="InterPro" id="IPR050214">
    <property type="entry name" value="Cys_Synth/Cystath_Beta-Synth"/>
</dbReference>
<evidence type="ECO:0000256" key="3">
    <source>
        <dbReference type="SAM" id="MobiDB-lite"/>
    </source>
</evidence>
<evidence type="ECO:0000313" key="5">
    <source>
        <dbReference type="EMBL" id="MBB5069123.1"/>
    </source>
</evidence>
<evidence type="ECO:0000259" key="4">
    <source>
        <dbReference type="Pfam" id="PF00291"/>
    </source>
</evidence>
<comment type="caution">
    <text evidence="5">The sequence shown here is derived from an EMBL/GenBank/DDBJ whole genome shotgun (WGS) entry which is preliminary data.</text>
</comment>
<proteinExistence type="predicted"/>
<dbReference type="Proteomes" id="UP000580474">
    <property type="component" value="Unassembled WGS sequence"/>
</dbReference>
<dbReference type="CDD" id="cd01561">
    <property type="entry name" value="CBS_like"/>
    <property type="match status" value="1"/>
</dbReference>
<organism evidence="5 6">
    <name type="scientific">Saccharopolyspora gloriosae</name>
    <dbReference type="NCBI Taxonomy" id="455344"/>
    <lineage>
        <taxon>Bacteria</taxon>
        <taxon>Bacillati</taxon>
        <taxon>Actinomycetota</taxon>
        <taxon>Actinomycetes</taxon>
        <taxon>Pseudonocardiales</taxon>
        <taxon>Pseudonocardiaceae</taxon>
        <taxon>Saccharopolyspora</taxon>
    </lineage>
</organism>
<evidence type="ECO:0000256" key="2">
    <source>
        <dbReference type="ARBA" id="ARBA00022898"/>
    </source>
</evidence>
<sequence>MTGRAPARSESPLDLIGNTPLLRVTTPIAFEHPGFWAKLEGVAPGGMKARAAHAMLAGARERGELRPGGTVVESTSGTLGIGLACVGVAWGHPVVVVADDELDDMTRALLTAYGVRVELVRSPHPVGGWQRARLERVRELMATLPDPYWPDQYNNPDNVTGYHGLGRELLDQLDDVEVVVCSVGTGGHSAGIAQVLREHRPEARLVGVDAAGSTVFGDPAVKRLMRGLGSSIHPGNVDYAAFDEVHWVGAAEAVAGCRRLAAGSFATGGWSTGAVALVASWCARELGSDRVAAVFPDGPHRYWRTIYDADFHAAQNLPDPVTEPSETDGIPSEVDSKTSWRRSRKVVDPCAHRTAGSAGCPVCEVRE</sequence>
<dbReference type="AlphaFoldDB" id="A0A840NFU0"/>
<dbReference type="GO" id="GO:0004124">
    <property type="term" value="F:cysteine synthase activity"/>
    <property type="evidence" value="ECO:0007669"/>
    <property type="project" value="UniProtKB-EC"/>
</dbReference>
<reference evidence="5 6" key="1">
    <citation type="submission" date="2020-08" db="EMBL/GenBank/DDBJ databases">
        <title>Sequencing the genomes of 1000 actinobacteria strains.</title>
        <authorList>
            <person name="Klenk H.-P."/>
        </authorList>
    </citation>
    <scope>NUCLEOTIDE SEQUENCE [LARGE SCALE GENOMIC DNA]</scope>
    <source>
        <strain evidence="5 6">DSM 45582</strain>
    </source>
</reference>